<name>A0A0B8QEP2_9VIBR</name>
<dbReference type="Proteomes" id="UP000031666">
    <property type="component" value="Unassembled WGS sequence"/>
</dbReference>
<dbReference type="STRING" id="1481914.JCM19241_5972"/>
<evidence type="ECO:0000313" key="3">
    <source>
        <dbReference type="Proteomes" id="UP000031666"/>
    </source>
</evidence>
<dbReference type="EMBL" id="BBSC01000007">
    <property type="protein sequence ID" value="GAM77076.1"/>
    <property type="molecule type" value="Genomic_DNA"/>
</dbReference>
<accession>A0A0B8QEP2</accession>
<organism evidence="2 3">
    <name type="scientific">Vibrio ishigakensis</name>
    <dbReference type="NCBI Taxonomy" id="1481914"/>
    <lineage>
        <taxon>Bacteria</taxon>
        <taxon>Pseudomonadati</taxon>
        <taxon>Pseudomonadota</taxon>
        <taxon>Gammaproteobacteria</taxon>
        <taxon>Vibrionales</taxon>
        <taxon>Vibrionaceae</taxon>
        <taxon>Vibrio</taxon>
    </lineage>
</organism>
<evidence type="ECO:0000256" key="1">
    <source>
        <dbReference type="SAM" id="MobiDB-lite"/>
    </source>
</evidence>
<protein>
    <submittedName>
        <fullName evidence="2">Phage tail tape meausure protein</fullName>
    </submittedName>
</protein>
<gene>
    <name evidence="2" type="ORF">JCM19241_5972</name>
</gene>
<sequence>MAENLSAVNIVLNADSAEYVRKLAQAQTKTKQAARGMESSFVTLSRSTAGAAGAATAAGTAMIVLAEQIGQIAIQARDAQVELEILATRTGESTSAVLGMKAALVGTGVTFGQYADIIKDTDDKLGDFVLTGGGEAKEAMEFLTEATGKSAEELAKLGGKDFLGLLQTEMDKAGLSTQKQTNLLESLGNEASRLSPFLRMTAEEQEELTRRFGETATVLSDETIEAINTYDRQSQLLSGNIDTFITNALLPLIEAWGNVKEAIAGALNESSEHLDRQRRSAEAQVKFADDIAAAEKKVADARKAVNEYSYGTKNPADEAKKQQELNDALAEQANVLGRVADYVNQTGEFAPVELLIEPKIDPKKKEEVKKEVKETTEPYGGSLLPDSEQVPSGAPEVARGIYNTTTVDSGAMAMIEQQNAEKLALQAQYQQEAIDMSLDQAYRDALLGGNPSDILDAQKALLEQQRLQELAQLDQRLADTQAYKDKEAAINAQYRQTNEQLDKAAADASLNNMLGSVDQIGAALGVQFNLMKNYAIAETLVNQSQAIADAWTDPDNVTTGQKIAASAEAGLAIGAALAQLYTINFSQAHGGLDSVPDGMDNSTFLLRAGERVVQPRQNAELTEFLKAQKANDYQPSGGTTVNQTNTFTNGGNDFHRLVMTELNKSSKEIAALSEKGKSLRPSHRRVK</sequence>
<feature type="region of interest" description="Disordered" evidence="1">
    <location>
        <begin position="373"/>
        <end position="394"/>
    </location>
</feature>
<evidence type="ECO:0000313" key="2">
    <source>
        <dbReference type="EMBL" id="GAM77076.1"/>
    </source>
</evidence>
<comment type="caution">
    <text evidence="2">The sequence shown here is derived from an EMBL/GenBank/DDBJ whole genome shotgun (WGS) entry which is preliminary data.</text>
</comment>
<dbReference type="AlphaFoldDB" id="A0A0B8QEP2"/>
<proteinExistence type="predicted"/>
<reference evidence="2 3" key="1">
    <citation type="submission" date="2015-01" db="EMBL/GenBank/DDBJ databases">
        <title>Vibrio sp. C94 JCM 19241 whole genome shotgun sequence.</title>
        <authorList>
            <person name="Sawabe T."/>
            <person name="Meirelles P."/>
            <person name="Feng G."/>
            <person name="Sayaka M."/>
            <person name="Hattori M."/>
            <person name="Ohkuma M."/>
        </authorList>
    </citation>
    <scope>NUCLEOTIDE SEQUENCE [LARGE SCALE GENOMIC DNA]</scope>
    <source>
        <strain evidence="3">JCM 19241</strain>
    </source>
</reference>
<reference evidence="2 3" key="2">
    <citation type="submission" date="2015-01" db="EMBL/GenBank/DDBJ databases">
        <authorList>
            <consortium name="NBRP consortium"/>
            <person name="Sawabe T."/>
            <person name="Meirelles P."/>
            <person name="Feng G."/>
            <person name="Sayaka M."/>
            <person name="Hattori M."/>
            <person name="Ohkuma M."/>
        </authorList>
    </citation>
    <scope>NUCLEOTIDE SEQUENCE [LARGE SCALE GENOMIC DNA]</scope>
    <source>
        <strain evidence="3">JCM 19241</strain>
    </source>
</reference>